<comment type="caution">
    <text evidence="2">The sequence shown here is derived from an EMBL/GenBank/DDBJ whole genome shotgun (WGS) entry which is preliminary data.</text>
</comment>
<proteinExistence type="predicted"/>
<evidence type="ECO:0000313" key="2">
    <source>
        <dbReference type="EMBL" id="KAG6431875.1"/>
    </source>
</evidence>
<name>A0A8X8YHG6_SALSN</name>
<protein>
    <submittedName>
        <fullName evidence="2">Uncharacterized protein</fullName>
    </submittedName>
</protein>
<accession>A0A8X8YHG6</accession>
<feature type="compositionally biased region" description="Basic and acidic residues" evidence="1">
    <location>
        <begin position="86"/>
        <end position="121"/>
    </location>
</feature>
<reference evidence="2" key="2">
    <citation type="submission" date="2020-08" db="EMBL/GenBank/DDBJ databases">
        <title>Plant Genome Project.</title>
        <authorList>
            <person name="Zhang R.-G."/>
        </authorList>
    </citation>
    <scope>NUCLEOTIDE SEQUENCE</scope>
    <source>
        <strain evidence="2">Huo1</strain>
        <tissue evidence="2">Leaf</tissue>
    </source>
</reference>
<feature type="compositionally biased region" description="Polar residues" evidence="1">
    <location>
        <begin position="43"/>
        <end position="58"/>
    </location>
</feature>
<feature type="compositionally biased region" description="Basic residues" evidence="1">
    <location>
        <begin position="70"/>
        <end position="80"/>
    </location>
</feature>
<keyword evidence="3" id="KW-1185">Reference proteome</keyword>
<dbReference type="Proteomes" id="UP000298416">
    <property type="component" value="Unassembled WGS sequence"/>
</dbReference>
<evidence type="ECO:0000313" key="3">
    <source>
        <dbReference type="Proteomes" id="UP000298416"/>
    </source>
</evidence>
<gene>
    <name evidence="2" type="ORF">SASPL_103445</name>
</gene>
<dbReference type="AlphaFoldDB" id="A0A8X8YHG6"/>
<evidence type="ECO:0000256" key="1">
    <source>
        <dbReference type="SAM" id="MobiDB-lite"/>
    </source>
</evidence>
<sequence length="121" mass="13961">MLQSCLELCLTLMQEFLNPTPASSAKQREFYKNAKYVKKYKKSINQQEHQSTPSTAQVLSEGENGGGHASQKKMKYKKNARNLQELYEKKHGEQEKDRIGREAMMQAKKEEREAAKLEGEH</sequence>
<dbReference type="EMBL" id="PNBA02000002">
    <property type="protein sequence ID" value="KAG6431875.1"/>
    <property type="molecule type" value="Genomic_DNA"/>
</dbReference>
<reference evidence="2" key="1">
    <citation type="submission" date="2018-01" db="EMBL/GenBank/DDBJ databases">
        <authorList>
            <person name="Mao J.F."/>
        </authorList>
    </citation>
    <scope>NUCLEOTIDE SEQUENCE</scope>
    <source>
        <strain evidence="2">Huo1</strain>
        <tissue evidence="2">Leaf</tissue>
    </source>
</reference>
<organism evidence="2">
    <name type="scientific">Salvia splendens</name>
    <name type="common">Scarlet sage</name>
    <dbReference type="NCBI Taxonomy" id="180675"/>
    <lineage>
        <taxon>Eukaryota</taxon>
        <taxon>Viridiplantae</taxon>
        <taxon>Streptophyta</taxon>
        <taxon>Embryophyta</taxon>
        <taxon>Tracheophyta</taxon>
        <taxon>Spermatophyta</taxon>
        <taxon>Magnoliopsida</taxon>
        <taxon>eudicotyledons</taxon>
        <taxon>Gunneridae</taxon>
        <taxon>Pentapetalae</taxon>
        <taxon>asterids</taxon>
        <taxon>lamiids</taxon>
        <taxon>Lamiales</taxon>
        <taxon>Lamiaceae</taxon>
        <taxon>Nepetoideae</taxon>
        <taxon>Mentheae</taxon>
        <taxon>Salviinae</taxon>
        <taxon>Salvia</taxon>
        <taxon>Salvia subgen. Calosphace</taxon>
        <taxon>core Calosphace</taxon>
    </lineage>
</organism>
<feature type="region of interest" description="Disordered" evidence="1">
    <location>
        <begin position="42"/>
        <end position="121"/>
    </location>
</feature>